<proteinExistence type="predicted"/>
<name>A0A285S6C6_9BACL</name>
<reference evidence="2" key="1">
    <citation type="submission" date="2017-08" db="EMBL/GenBank/DDBJ databases">
        <authorList>
            <person name="Varghese N."/>
            <person name="Submissions S."/>
        </authorList>
    </citation>
    <scope>NUCLEOTIDE SEQUENCE [LARGE SCALE GENOMIC DNA]</scope>
    <source>
        <strain evidence="2">JC22</strain>
    </source>
</reference>
<evidence type="ECO:0000313" key="2">
    <source>
        <dbReference type="Proteomes" id="UP000219636"/>
    </source>
</evidence>
<evidence type="ECO:0000313" key="1">
    <source>
        <dbReference type="EMBL" id="SOC02805.1"/>
    </source>
</evidence>
<dbReference type="Proteomes" id="UP000219636">
    <property type="component" value="Unassembled WGS sequence"/>
</dbReference>
<organism evidence="1 2">
    <name type="scientific">Ureibacillus xyleni</name>
    <dbReference type="NCBI Taxonomy" id="614648"/>
    <lineage>
        <taxon>Bacteria</taxon>
        <taxon>Bacillati</taxon>
        <taxon>Bacillota</taxon>
        <taxon>Bacilli</taxon>
        <taxon>Bacillales</taxon>
        <taxon>Caryophanaceae</taxon>
        <taxon>Ureibacillus</taxon>
    </lineage>
</organism>
<keyword evidence="2" id="KW-1185">Reference proteome</keyword>
<sequence length="157" mass="18423">MAKLKEYSYQPNCEVEINLKLVNDQSVKFQIHLRYGKSFPVIHSEIACLKRDFLKLLDDLKHIDSNHLSMLEFHDPGLYIYHVPQYGPYYYPGFGFLHIPEEEREERDSFFRLIFVLDASLVNDNSASECGPALCLRVKMEQINEFVESLKLELNSF</sequence>
<dbReference type="EMBL" id="OBMQ01000003">
    <property type="protein sequence ID" value="SOC02805.1"/>
    <property type="molecule type" value="Genomic_DNA"/>
</dbReference>
<dbReference type="RefSeq" id="WP_097072797.1">
    <property type="nucleotide sequence ID" value="NZ_OBMQ01000003.1"/>
</dbReference>
<accession>A0A285S6C6</accession>
<dbReference type="AlphaFoldDB" id="A0A285S6C6"/>
<gene>
    <name evidence="1" type="ORF">SAMN05880501_103110</name>
</gene>
<protein>
    <submittedName>
        <fullName evidence="1">Uncharacterized protein</fullName>
    </submittedName>
</protein>
<dbReference type="OrthoDB" id="2734064at2"/>